<evidence type="ECO:0000313" key="1">
    <source>
        <dbReference type="EMBL" id="KKL23362.1"/>
    </source>
</evidence>
<gene>
    <name evidence="1" type="ORF">LCGC14_2426090</name>
</gene>
<feature type="non-terminal residue" evidence="1">
    <location>
        <position position="1"/>
    </location>
</feature>
<sequence>SEDAVKFAEETFDFAKKILGYI</sequence>
<name>A0A0F9CAI0_9ZZZZ</name>
<protein>
    <submittedName>
        <fullName evidence="1">Uncharacterized protein</fullName>
    </submittedName>
</protein>
<dbReference type="AlphaFoldDB" id="A0A0F9CAI0"/>
<comment type="caution">
    <text evidence="1">The sequence shown here is derived from an EMBL/GenBank/DDBJ whole genome shotgun (WGS) entry which is preliminary data.</text>
</comment>
<accession>A0A0F9CAI0</accession>
<organism evidence="1">
    <name type="scientific">marine sediment metagenome</name>
    <dbReference type="NCBI Taxonomy" id="412755"/>
    <lineage>
        <taxon>unclassified sequences</taxon>
        <taxon>metagenomes</taxon>
        <taxon>ecological metagenomes</taxon>
    </lineage>
</organism>
<proteinExistence type="predicted"/>
<reference evidence="1" key="1">
    <citation type="journal article" date="2015" name="Nature">
        <title>Complex archaea that bridge the gap between prokaryotes and eukaryotes.</title>
        <authorList>
            <person name="Spang A."/>
            <person name="Saw J.H."/>
            <person name="Jorgensen S.L."/>
            <person name="Zaremba-Niedzwiedzka K."/>
            <person name="Martijn J."/>
            <person name="Lind A.E."/>
            <person name="van Eijk R."/>
            <person name="Schleper C."/>
            <person name="Guy L."/>
            <person name="Ettema T.J."/>
        </authorList>
    </citation>
    <scope>NUCLEOTIDE SEQUENCE</scope>
</reference>
<dbReference type="EMBL" id="LAZR01037002">
    <property type="protein sequence ID" value="KKL23362.1"/>
    <property type="molecule type" value="Genomic_DNA"/>
</dbReference>